<evidence type="ECO:0000313" key="2">
    <source>
        <dbReference type="EMBL" id="CAG8465093.1"/>
    </source>
</evidence>
<comment type="caution">
    <text evidence="2">The sequence shown here is derived from an EMBL/GenBank/DDBJ whole genome shotgun (WGS) entry which is preliminary data.</text>
</comment>
<feature type="compositionally biased region" description="Polar residues" evidence="1">
    <location>
        <begin position="55"/>
        <end position="68"/>
    </location>
</feature>
<proteinExistence type="predicted"/>
<feature type="region of interest" description="Disordered" evidence="1">
    <location>
        <begin position="199"/>
        <end position="227"/>
    </location>
</feature>
<keyword evidence="3" id="KW-1185">Reference proteome</keyword>
<dbReference type="OrthoDB" id="2418749at2759"/>
<feature type="compositionally biased region" description="Low complexity" evidence="1">
    <location>
        <begin position="316"/>
        <end position="330"/>
    </location>
</feature>
<feature type="region of interest" description="Disordered" evidence="1">
    <location>
        <begin position="34"/>
        <end position="68"/>
    </location>
</feature>
<feature type="compositionally biased region" description="Basic and acidic residues" evidence="1">
    <location>
        <begin position="205"/>
        <end position="227"/>
    </location>
</feature>
<sequence>MLPITDAQASVALNLKKNSTLTVFTKWAKTQLRKSKIKPSDNNTTTDIEDRKQPNNRNRLLSKKATSNKVENNDDININTITLPKPNFSISFIEELYTSCPFILGHEHLPDAVSPSQTPVSTFDHKKLDKSQLFYNATIPSGSPRHFAYTQTLRKYKDASRDVRPLYNIVLLTSVLKKLQHTRPLTLSEEQELRLYKSKMSRITTQDKESRDPRSNDKCGNRKGKNVEGRSVSFRSFSFAQKARTNNKGQSQPGTQPLAPYLPKKITSLSQYRASYASQTVVITIDDKSNKLLTRDLPMARRHRRLFSSSDVPERASSLSSPLSSPSPAAVKKNSCNNQKWEKGTRIRPWPVKRNDVLKDDDDGHVDLDEVPLYVLREQYKYSGRNCSYSGNRELVNDGNKPMALAM</sequence>
<name>A0A9N8VY48_9GLOM</name>
<accession>A0A9N8VY48</accession>
<dbReference type="Proteomes" id="UP000789572">
    <property type="component" value="Unassembled WGS sequence"/>
</dbReference>
<organism evidence="2 3">
    <name type="scientific">Paraglomus occultum</name>
    <dbReference type="NCBI Taxonomy" id="144539"/>
    <lineage>
        <taxon>Eukaryota</taxon>
        <taxon>Fungi</taxon>
        <taxon>Fungi incertae sedis</taxon>
        <taxon>Mucoromycota</taxon>
        <taxon>Glomeromycotina</taxon>
        <taxon>Glomeromycetes</taxon>
        <taxon>Paraglomerales</taxon>
        <taxon>Paraglomeraceae</taxon>
        <taxon>Paraglomus</taxon>
    </lineage>
</organism>
<feature type="region of interest" description="Disordered" evidence="1">
    <location>
        <begin position="308"/>
        <end position="344"/>
    </location>
</feature>
<evidence type="ECO:0000313" key="3">
    <source>
        <dbReference type="Proteomes" id="UP000789572"/>
    </source>
</evidence>
<evidence type="ECO:0000256" key="1">
    <source>
        <dbReference type="SAM" id="MobiDB-lite"/>
    </source>
</evidence>
<dbReference type="EMBL" id="CAJVPJ010000044">
    <property type="protein sequence ID" value="CAG8465093.1"/>
    <property type="molecule type" value="Genomic_DNA"/>
</dbReference>
<gene>
    <name evidence="2" type="ORF">POCULU_LOCUS758</name>
</gene>
<reference evidence="2" key="1">
    <citation type="submission" date="2021-06" db="EMBL/GenBank/DDBJ databases">
        <authorList>
            <person name="Kallberg Y."/>
            <person name="Tangrot J."/>
            <person name="Rosling A."/>
        </authorList>
    </citation>
    <scope>NUCLEOTIDE SEQUENCE</scope>
    <source>
        <strain evidence="2">IA702</strain>
    </source>
</reference>
<dbReference type="AlphaFoldDB" id="A0A9N8VY48"/>
<protein>
    <submittedName>
        <fullName evidence="2">7479_t:CDS:1</fullName>
    </submittedName>
</protein>